<proteinExistence type="predicted"/>
<gene>
    <name evidence="1" type="ORF">JHL16_05120</name>
</gene>
<keyword evidence="1" id="KW-0547">Nucleotide-binding</keyword>
<keyword evidence="2" id="KW-1185">Reference proteome</keyword>
<dbReference type="EMBL" id="JAENHL010000006">
    <property type="protein sequence ID" value="MBK1865724.1"/>
    <property type="molecule type" value="Genomic_DNA"/>
</dbReference>
<protein>
    <submittedName>
        <fullName evidence="1">ABC transporter ATP-binding protein</fullName>
    </submittedName>
</protein>
<name>A0ACC5QZG2_9HYPH</name>
<comment type="caution">
    <text evidence="1">The sequence shown here is derived from an EMBL/GenBank/DDBJ whole genome shotgun (WGS) entry which is preliminary data.</text>
</comment>
<evidence type="ECO:0000313" key="2">
    <source>
        <dbReference type="Proteomes" id="UP000616151"/>
    </source>
</evidence>
<organism evidence="1 2">
    <name type="scientific">Taklimakanibacter albus</name>
    <dbReference type="NCBI Taxonomy" id="2800327"/>
    <lineage>
        <taxon>Bacteria</taxon>
        <taxon>Pseudomonadati</taxon>
        <taxon>Pseudomonadota</taxon>
        <taxon>Alphaproteobacteria</taxon>
        <taxon>Hyphomicrobiales</taxon>
        <taxon>Aestuariivirgaceae</taxon>
        <taxon>Taklimakanibacter</taxon>
    </lineage>
</organism>
<accession>A0ACC5QZG2</accession>
<sequence length="353" mass="38390">MTNVTFTSVSKAYGSVTAIGDISLSVSSGAFTTILGPSGSGKTTMLSLIAGITAPSSGRIELGGQEITHVPAARRNVGLVFQSYALFPHMSIFDNIAFPLRVRHLPAPDISRRVGEALRLVRLTGFESRRPHQLSGGQQQRVALARAIVFKPDILLLDEPLAALDRKLREEVRSEIKALQRSLGITTIMVTHDQEEAMSLSDHIVLLANGRVEQIGTPDELYHRPKTRFAAGFLGLANFLEGRLEQPNAIRGTSGDFPCRTSAGRLGRQVCGLLRPEDIRADADSGFVRGTIREVVFLGEIARYIVDTDSSRSFTVNIAGARRRLAEGSAVWLSWDPECVWLLPEEGGAPTLH</sequence>
<keyword evidence="1" id="KW-0067">ATP-binding</keyword>
<reference evidence="1" key="1">
    <citation type="submission" date="2021-01" db="EMBL/GenBank/DDBJ databases">
        <authorList>
            <person name="Sun Q."/>
        </authorList>
    </citation>
    <scope>NUCLEOTIDE SEQUENCE</scope>
    <source>
        <strain evidence="1">YIM B02566</strain>
    </source>
</reference>
<dbReference type="Proteomes" id="UP000616151">
    <property type="component" value="Unassembled WGS sequence"/>
</dbReference>
<evidence type="ECO:0000313" key="1">
    <source>
        <dbReference type="EMBL" id="MBK1865724.1"/>
    </source>
</evidence>